<dbReference type="Gene3D" id="3.20.20.10">
    <property type="entry name" value="Alanine racemase"/>
    <property type="match status" value="1"/>
</dbReference>
<evidence type="ECO:0000256" key="2">
    <source>
        <dbReference type="ARBA" id="ARBA00022898"/>
    </source>
</evidence>
<dbReference type="GeneID" id="93509674"/>
<dbReference type="PANTHER" id="PTHR43727:SF3">
    <property type="entry name" value="GROUP IV DECARBOXYLASE"/>
    <property type="match status" value="1"/>
</dbReference>
<evidence type="ECO:0000313" key="5">
    <source>
        <dbReference type="Proteomes" id="UP001611263"/>
    </source>
</evidence>
<gene>
    <name evidence="4" type="ORF">ACH4WX_07580</name>
</gene>
<dbReference type="Proteomes" id="UP001611263">
    <property type="component" value="Unassembled WGS sequence"/>
</dbReference>
<evidence type="ECO:0000259" key="3">
    <source>
        <dbReference type="Pfam" id="PF02784"/>
    </source>
</evidence>
<feature type="domain" description="Orn/DAP/Arg decarboxylase 2 N-terminal" evidence="3">
    <location>
        <begin position="61"/>
        <end position="254"/>
    </location>
</feature>
<accession>A0ABW7TKE1</accession>
<evidence type="ECO:0000256" key="1">
    <source>
        <dbReference type="ARBA" id="ARBA00001933"/>
    </source>
</evidence>
<evidence type="ECO:0000313" key="4">
    <source>
        <dbReference type="EMBL" id="MFI1460568.1"/>
    </source>
</evidence>
<keyword evidence="2" id="KW-0663">Pyridoxal phosphate</keyword>
<comment type="cofactor">
    <cofactor evidence="1">
        <name>pyridoxal 5'-phosphate</name>
        <dbReference type="ChEBI" id="CHEBI:597326"/>
    </cofactor>
</comment>
<dbReference type="PANTHER" id="PTHR43727">
    <property type="entry name" value="DIAMINOPIMELATE DECARBOXYLASE"/>
    <property type="match status" value="1"/>
</dbReference>
<proteinExistence type="predicted"/>
<dbReference type="InterPro" id="IPR029066">
    <property type="entry name" value="PLP-binding_barrel"/>
</dbReference>
<name>A0ABW7TKE1_9NOCA</name>
<dbReference type="EMBL" id="JBIRUQ010000001">
    <property type="protein sequence ID" value="MFI1460568.1"/>
    <property type="molecule type" value="Genomic_DNA"/>
</dbReference>
<organism evidence="4 5">
    <name type="scientific">Nocardia carnea</name>
    <dbReference type="NCBI Taxonomy" id="37328"/>
    <lineage>
        <taxon>Bacteria</taxon>
        <taxon>Bacillati</taxon>
        <taxon>Actinomycetota</taxon>
        <taxon>Actinomycetes</taxon>
        <taxon>Mycobacteriales</taxon>
        <taxon>Nocardiaceae</taxon>
        <taxon>Nocardia</taxon>
    </lineage>
</organism>
<keyword evidence="5" id="KW-1185">Reference proteome</keyword>
<dbReference type="InterPro" id="IPR022644">
    <property type="entry name" value="De-COase2_N"/>
</dbReference>
<protein>
    <submittedName>
        <fullName evidence="4">Alanine racemase</fullName>
        <ecNumber evidence="4">5.1.1.1</ecNumber>
    </submittedName>
</protein>
<comment type="caution">
    <text evidence="4">The sequence shown here is derived from an EMBL/GenBank/DDBJ whole genome shotgun (WGS) entry which is preliminary data.</text>
</comment>
<dbReference type="GO" id="GO:0008784">
    <property type="term" value="F:alanine racemase activity"/>
    <property type="evidence" value="ECO:0007669"/>
    <property type="project" value="UniProtKB-EC"/>
</dbReference>
<keyword evidence="4" id="KW-0413">Isomerase</keyword>
<dbReference type="SUPFAM" id="SSF51419">
    <property type="entry name" value="PLP-binding barrel"/>
    <property type="match status" value="1"/>
</dbReference>
<dbReference type="Pfam" id="PF02784">
    <property type="entry name" value="Orn_Arg_deC_N"/>
    <property type="match status" value="1"/>
</dbReference>
<dbReference type="EC" id="5.1.1.1" evidence="4"/>
<sequence>MEPEPILEPRVDGLLRDVLAEPERVSAMVEALGSPLNVVVPERMAVNAEHYRDVYRRYRLSGRTYFAHKTNRSSAFIRCLVAGQCGVDVASLGELRHVLAAGFTGDRIMATGPKDAEFLWLAARVGAVVNADSCEELAELAAIAARFGSAPVRVMIRLSGFDSAGVPILSRPSRFGVHARELGATLDLLDKHRDSLRLLGVSYHLDTTGVEEKALALEGCLLAMHQALTRGFAPTAIDIGGGFGVNYLADREQWERYTT</sequence>
<dbReference type="RefSeq" id="WP_197039719.1">
    <property type="nucleotide sequence ID" value="NZ_JBIRUQ010000001.1"/>
</dbReference>
<reference evidence="4 5" key="1">
    <citation type="submission" date="2024-10" db="EMBL/GenBank/DDBJ databases">
        <title>The Natural Products Discovery Center: Release of the First 8490 Sequenced Strains for Exploring Actinobacteria Biosynthetic Diversity.</title>
        <authorList>
            <person name="Kalkreuter E."/>
            <person name="Kautsar S.A."/>
            <person name="Yang D."/>
            <person name="Bader C.D."/>
            <person name="Teijaro C.N."/>
            <person name="Fluegel L."/>
            <person name="Davis C.M."/>
            <person name="Simpson J.R."/>
            <person name="Lauterbach L."/>
            <person name="Steele A.D."/>
            <person name="Gui C."/>
            <person name="Meng S."/>
            <person name="Li G."/>
            <person name="Viehrig K."/>
            <person name="Ye F."/>
            <person name="Su P."/>
            <person name="Kiefer A.F."/>
            <person name="Nichols A."/>
            <person name="Cepeda A.J."/>
            <person name="Yan W."/>
            <person name="Fan B."/>
            <person name="Jiang Y."/>
            <person name="Adhikari A."/>
            <person name="Zheng C.-J."/>
            <person name="Schuster L."/>
            <person name="Cowan T.M."/>
            <person name="Smanski M.J."/>
            <person name="Chevrette M.G."/>
            <person name="De Carvalho L.P.S."/>
            <person name="Shen B."/>
        </authorList>
    </citation>
    <scope>NUCLEOTIDE SEQUENCE [LARGE SCALE GENOMIC DNA]</scope>
    <source>
        <strain evidence="4 5">NPDC020568</strain>
    </source>
</reference>